<evidence type="ECO:0000256" key="3">
    <source>
        <dbReference type="ARBA" id="ARBA00022448"/>
    </source>
</evidence>
<dbReference type="InterPro" id="IPR015856">
    <property type="entry name" value="ABC_transpr_CbiO/EcfA_su"/>
</dbReference>
<keyword evidence="5" id="KW-0547">Nucleotide-binding</keyword>
<dbReference type="EMBL" id="WNZX01000002">
    <property type="protein sequence ID" value="MUG69740.1"/>
    <property type="molecule type" value="Genomic_DNA"/>
</dbReference>
<evidence type="ECO:0000256" key="5">
    <source>
        <dbReference type="ARBA" id="ARBA00022741"/>
    </source>
</evidence>
<dbReference type="FunFam" id="3.40.50.300:FF:000224">
    <property type="entry name" value="Energy-coupling factor transporter ATP-binding protein EcfA"/>
    <property type="match status" value="1"/>
</dbReference>
<protein>
    <submittedName>
        <fullName evidence="10">ATP-binding cassette domain-containing protein</fullName>
    </submittedName>
</protein>
<evidence type="ECO:0000313" key="11">
    <source>
        <dbReference type="Proteomes" id="UP000450917"/>
    </source>
</evidence>
<dbReference type="GO" id="GO:0005524">
    <property type="term" value="F:ATP binding"/>
    <property type="evidence" value="ECO:0007669"/>
    <property type="project" value="UniProtKB-KW"/>
</dbReference>
<dbReference type="PANTHER" id="PTHR43553:SF24">
    <property type="entry name" value="ENERGY-COUPLING FACTOR TRANSPORTER ATP-BINDING PROTEIN ECFA1"/>
    <property type="match status" value="1"/>
</dbReference>
<dbReference type="InterPro" id="IPR003439">
    <property type="entry name" value="ABC_transporter-like_ATP-bd"/>
</dbReference>
<comment type="similarity">
    <text evidence="2">Belongs to the ABC transporter superfamily.</text>
</comment>
<dbReference type="Proteomes" id="UP000450917">
    <property type="component" value="Unassembled WGS sequence"/>
</dbReference>
<comment type="caution">
    <text evidence="10">The sequence shown here is derived from an EMBL/GenBank/DDBJ whole genome shotgun (WGS) entry which is preliminary data.</text>
</comment>
<dbReference type="GO" id="GO:0015087">
    <property type="term" value="F:cobalt ion transmembrane transporter activity"/>
    <property type="evidence" value="ECO:0007669"/>
    <property type="project" value="UniProtKB-ARBA"/>
</dbReference>
<dbReference type="Gene3D" id="3.40.50.300">
    <property type="entry name" value="P-loop containing nucleotide triphosphate hydrolases"/>
    <property type="match status" value="1"/>
</dbReference>
<dbReference type="AlphaFoldDB" id="A0A7X2Z8L0"/>
<dbReference type="SUPFAM" id="SSF52540">
    <property type="entry name" value="P-loop containing nucleoside triphosphate hydrolases"/>
    <property type="match status" value="1"/>
</dbReference>
<evidence type="ECO:0000256" key="6">
    <source>
        <dbReference type="ARBA" id="ARBA00022840"/>
    </source>
</evidence>
<dbReference type="RefSeq" id="WP_155614010.1">
    <property type="nucleotide sequence ID" value="NZ_WNZX01000002.1"/>
</dbReference>
<dbReference type="PANTHER" id="PTHR43553">
    <property type="entry name" value="HEAVY METAL TRANSPORTER"/>
    <property type="match status" value="1"/>
</dbReference>
<sequence length="277" mass="31469">MKPILEASDVTFTYPGAQTPSLHQLNIRIPEGKRTAICGPNGSGKSTFFLHAVGIHRPKSGTMLWKDAPYVYKNEDLQRLRRQVGLVFQDPEQQLILHTTYEDVSYGLRNARLEEQEIRRRTERMLDLMGLTPWAETPLHQLSLGLKKRVALAGVLVLEPELLLLDEPTAYLDRRSEHRLVEELNRIHGQGITVAMATHDLNMAYAWADWILVMYEGACVMEGTPEHVFTEADVLAAYGLELPALVELWKALPADRRLGAKPPRDIAAWKAMQETWR</sequence>
<dbReference type="SMART" id="SM00382">
    <property type="entry name" value="AAA"/>
    <property type="match status" value="1"/>
</dbReference>
<dbReference type="GO" id="GO:0016887">
    <property type="term" value="F:ATP hydrolysis activity"/>
    <property type="evidence" value="ECO:0007669"/>
    <property type="project" value="InterPro"/>
</dbReference>
<name>A0A7X2Z8L0_9BACL</name>
<feature type="domain" description="ABC transporter" evidence="9">
    <location>
        <begin position="5"/>
        <end position="241"/>
    </location>
</feature>
<evidence type="ECO:0000256" key="7">
    <source>
        <dbReference type="ARBA" id="ARBA00022967"/>
    </source>
</evidence>
<dbReference type="PROSITE" id="PS50893">
    <property type="entry name" value="ABC_TRANSPORTER_2"/>
    <property type="match status" value="1"/>
</dbReference>
<evidence type="ECO:0000313" key="10">
    <source>
        <dbReference type="EMBL" id="MUG69740.1"/>
    </source>
</evidence>
<keyword evidence="11" id="KW-1185">Reference proteome</keyword>
<dbReference type="InterPro" id="IPR003593">
    <property type="entry name" value="AAA+_ATPase"/>
</dbReference>
<evidence type="ECO:0000259" key="9">
    <source>
        <dbReference type="PROSITE" id="PS50893"/>
    </source>
</evidence>
<reference evidence="10 11" key="1">
    <citation type="submission" date="2019-11" db="EMBL/GenBank/DDBJ databases">
        <title>Draft genome sequences of five Paenibacillus species of dairy origin.</title>
        <authorList>
            <person name="Olajide A.M."/>
            <person name="Chen S."/>
            <person name="Lapointe G."/>
        </authorList>
    </citation>
    <scope>NUCLEOTIDE SEQUENCE [LARGE SCALE GENOMIC DNA]</scope>
    <source>
        <strain evidence="10 11">2CS3</strain>
    </source>
</reference>
<dbReference type="GO" id="GO:0043190">
    <property type="term" value="C:ATP-binding cassette (ABC) transporter complex"/>
    <property type="evidence" value="ECO:0007669"/>
    <property type="project" value="TreeGrafter"/>
</dbReference>
<gene>
    <name evidence="10" type="ORF">GNP93_03510</name>
</gene>
<keyword evidence="7" id="KW-1278">Translocase</keyword>
<dbReference type="InterPro" id="IPR050095">
    <property type="entry name" value="ECF_ABC_transporter_ATP-bd"/>
</dbReference>
<proteinExistence type="inferred from homology"/>
<evidence type="ECO:0000256" key="2">
    <source>
        <dbReference type="ARBA" id="ARBA00005417"/>
    </source>
</evidence>
<dbReference type="CDD" id="cd03225">
    <property type="entry name" value="ABC_cobalt_CbiO_domain1"/>
    <property type="match status" value="1"/>
</dbReference>
<keyword evidence="3" id="KW-0813">Transport</keyword>
<dbReference type="GO" id="GO:0042626">
    <property type="term" value="F:ATPase-coupled transmembrane transporter activity"/>
    <property type="evidence" value="ECO:0007669"/>
    <property type="project" value="TreeGrafter"/>
</dbReference>
<dbReference type="Pfam" id="PF00005">
    <property type="entry name" value="ABC_tran"/>
    <property type="match status" value="1"/>
</dbReference>
<comment type="subcellular location">
    <subcellularLocation>
        <location evidence="1">Cell membrane</location>
        <topology evidence="1">Peripheral membrane protein</topology>
    </subcellularLocation>
</comment>
<keyword evidence="8" id="KW-0472">Membrane</keyword>
<evidence type="ECO:0000256" key="8">
    <source>
        <dbReference type="ARBA" id="ARBA00023136"/>
    </source>
</evidence>
<evidence type="ECO:0000256" key="1">
    <source>
        <dbReference type="ARBA" id="ARBA00004202"/>
    </source>
</evidence>
<keyword evidence="6 10" id="KW-0067">ATP-binding</keyword>
<dbReference type="InterPro" id="IPR027417">
    <property type="entry name" value="P-loop_NTPase"/>
</dbReference>
<keyword evidence="4" id="KW-1003">Cell membrane</keyword>
<organism evidence="10 11">
    <name type="scientific">Paenibacillus validus</name>
    <dbReference type="NCBI Taxonomy" id="44253"/>
    <lineage>
        <taxon>Bacteria</taxon>
        <taxon>Bacillati</taxon>
        <taxon>Bacillota</taxon>
        <taxon>Bacilli</taxon>
        <taxon>Bacillales</taxon>
        <taxon>Paenibacillaceae</taxon>
        <taxon>Paenibacillus</taxon>
    </lineage>
</organism>
<accession>A0A7X2Z8L0</accession>
<evidence type="ECO:0000256" key="4">
    <source>
        <dbReference type="ARBA" id="ARBA00022475"/>
    </source>
</evidence>